<feature type="transmembrane region" description="Helical" evidence="12">
    <location>
        <begin position="131"/>
        <end position="153"/>
    </location>
</feature>
<evidence type="ECO:0000259" key="13">
    <source>
        <dbReference type="Pfam" id="PF00999"/>
    </source>
</evidence>
<dbReference type="InterPro" id="IPR006153">
    <property type="entry name" value="Cation/H_exchanger_TM"/>
</dbReference>
<gene>
    <name evidence="15" type="primary">SOD2_1</name>
    <name evidence="15" type="ORF">C6P40_000811</name>
</gene>
<comment type="subcellular location">
    <subcellularLocation>
        <location evidence="1">Membrane</location>
        <topology evidence="1">Multi-pass membrane protein</topology>
    </subcellularLocation>
</comment>
<evidence type="ECO:0000313" key="15">
    <source>
        <dbReference type="EMBL" id="KAG0688576.1"/>
    </source>
</evidence>
<feature type="region of interest" description="Disordered" evidence="11">
    <location>
        <begin position="647"/>
        <end position="670"/>
    </location>
</feature>
<keyword evidence="7" id="KW-0915">Sodium</keyword>
<name>A0A9P7BF51_9ASCO</name>
<dbReference type="InterPro" id="IPR004712">
    <property type="entry name" value="Na+/H+_antiporter_fungi"/>
</dbReference>
<feature type="transmembrane region" description="Helical" evidence="12">
    <location>
        <begin position="204"/>
        <end position="226"/>
    </location>
</feature>
<dbReference type="Pfam" id="PF08619">
    <property type="entry name" value="Nha1_C"/>
    <property type="match status" value="1"/>
</dbReference>
<feature type="transmembrane region" description="Helical" evidence="12">
    <location>
        <begin position="12"/>
        <end position="32"/>
    </location>
</feature>
<feature type="compositionally biased region" description="Polar residues" evidence="11">
    <location>
        <begin position="996"/>
        <end position="1011"/>
    </location>
</feature>
<keyword evidence="16" id="KW-1185">Reference proteome</keyword>
<feature type="compositionally biased region" description="Basic residues" evidence="11">
    <location>
        <begin position="554"/>
        <end position="572"/>
    </location>
</feature>
<feature type="compositionally biased region" description="Acidic residues" evidence="11">
    <location>
        <begin position="1043"/>
        <end position="1091"/>
    </location>
</feature>
<evidence type="ECO:0000256" key="10">
    <source>
        <dbReference type="ARBA" id="ARBA00023201"/>
    </source>
</evidence>
<dbReference type="PANTHER" id="PTHR31382:SF4">
    <property type="entry name" value="NA(+)_H(+) ANTIPORTER"/>
    <property type="match status" value="1"/>
</dbReference>
<feature type="domain" description="Cation/H+ exchanger transmembrane" evidence="13">
    <location>
        <begin position="24"/>
        <end position="436"/>
    </location>
</feature>
<feature type="region of interest" description="Disordered" evidence="11">
    <location>
        <begin position="731"/>
        <end position="753"/>
    </location>
</feature>
<dbReference type="GO" id="GO:0120029">
    <property type="term" value="P:proton export across plasma membrane"/>
    <property type="evidence" value="ECO:0007669"/>
    <property type="project" value="InterPro"/>
</dbReference>
<evidence type="ECO:0000256" key="1">
    <source>
        <dbReference type="ARBA" id="ARBA00004141"/>
    </source>
</evidence>
<reference evidence="15" key="1">
    <citation type="submission" date="2020-11" db="EMBL/GenBank/DDBJ databases">
        <title>Kefir isolates.</title>
        <authorList>
            <person name="Marcisauskas S."/>
            <person name="Kim Y."/>
            <person name="Blasche S."/>
        </authorList>
    </citation>
    <scope>NUCLEOTIDE SEQUENCE</scope>
    <source>
        <strain evidence="15">Olga-1</strain>
    </source>
</reference>
<keyword evidence="3" id="KW-0813">Transport</keyword>
<feature type="compositionally biased region" description="Basic residues" evidence="11">
    <location>
        <begin position="982"/>
        <end position="993"/>
    </location>
</feature>
<feature type="compositionally biased region" description="Low complexity" evidence="11">
    <location>
        <begin position="612"/>
        <end position="622"/>
    </location>
</feature>
<evidence type="ECO:0000259" key="14">
    <source>
        <dbReference type="Pfam" id="PF08619"/>
    </source>
</evidence>
<comment type="caution">
    <text evidence="15">The sequence shown here is derived from an EMBL/GenBank/DDBJ whole genome shotgun (WGS) entry which is preliminary data.</text>
</comment>
<feature type="transmembrane region" description="Helical" evidence="12">
    <location>
        <begin position="102"/>
        <end position="125"/>
    </location>
</feature>
<keyword evidence="10" id="KW-0739">Sodium transport</keyword>
<protein>
    <submittedName>
        <fullName evidence="15">Superoxide dismutase [Mn], mitochondrial</fullName>
    </submittedName>
</protein>
<dbReference type="EMBL" id="PUHW01000140">
    <property type="protein sequence ID" value="KAG0688576.1"/>
    <property type="molecule type" value="Genomic_DNA"/>
</dbReference>
<evidence type="ECO:0000256" key="12">
    <source>
        <dbReference type="SAM" id="Phobius"/>
    </source>
</evidence>
<dbReference type="Gene3D" id="1.20.1530.20">
    <property type="match status" value="1"/>
</dbReference>
<evidence type="ECO:0000256" key="4">
    <source>
        <dbReference type="ARBA" id="ARBA00022449"/>
    </source>
</evidence>
<dbReference type="PANTHER" id="PTHR31382">
    <property type="entry name" value="NA(+)/H(+) ANTIPORTER"/>
    <property type="match status" value="1"/>
</dbReference>
<dbReference type="AlphaFoldDB" id="A0A9P7BF51"/>
<dbReference type="GO" id="GO:0042391">
    <property type="term" value="P:regulation of membrane potential"/>
    <property type="evidence" value="ECO:0007669"/>
    <property type="project" value="InterPro"/>
</dbReference>
<feature type="compositionally biased region" description="Basic and acidic residues" evidence="11">
    <location>
        <begin position="1013"/>
        <end position="1032"/>
    </location>
</feature>
<dbReference type="InterPro" id="IPR038770">
    <property type="entry name" value="Na+/solute_symporter_sf"/>
</dbReference>
<dbReference type="GO" id="GO:0015385">
    <property type="term" value="F:sodium:proton antiporter activity"/>
    <property type="evidence" value="ECO:0007669"/>
    <property type="project" value="InterPro"/>
</dbReference>
<keyword evidence="4" id="KW-0050">Antiport</keyword>
<feature type="compositionally biased region" description="Low complexity" evidence="11">
    <location>
        <begin position="795"/>
        <end position="818"/>
    </location>
</feature>
<evidence type="ECO:0000256" key="2">
    <source>
        <dbReference type="ARBA" id="ARBA00005248"/>
    </source>
</evidence>
<feature type="transmembrane region" description="Helical" evidence="12">
    <location>
        <begin position="67"/>
        <end position="90"/>
    </location>
</feature>
<keyword evidence="6 12" id="KW-1133">Transmembrane helix</keyword>
<feature type="compositionally biased region" description="Basic and acidic residues" evidence="11">
    <location>
        <begin position="1092"/>
        <end position="1106"/>
    </location>
</feature>
<keyword evidence="9 12" id="KW-0472">Membrane</keyword>
<dbReference type="Proteomes" id="UP000697127">
    <property type="component" value="Unassembled WGS sequence"/>
</dbReference>
<feature type="transmembrane region" description="Helical" evidence="12">
    <location>
        <begin position="246"/>
        <end position="263"/>
    </location>
</feature>
<feature type="transmembrane region" description="Helical" evidence="12">
    <location>
        <begin position="293"/>
        <end position="316"/>
    </location>
</feature>
<comment type="similarity">
    <text evidence="2">Belongs to the fungal Na(+)/H(+) exchanger family.</text>
</comment>
<dbReference type="GO" id="GO:0036376">
    <property type="term" value="P:sodium ion export across plasma membrane"/>
    <property type="evidence" value="ECO:0007669"/>
    <property type="project" value="InterPro"/>
</dbReference>
<keyword evidence="8" id="KW-0406">Ion transport</keyword>
<keyword evidence="5 12" id="KW-0812">Transmembrane</keyword>
<evidence type="ECO:0000256" key="5">
    <source>
        <dbReference type="ARBA" id="ARBA00022692"/>
    </source>
</evidence>
<accession>A0A9P7BF51</accession>
<feature type="transmembrane region" description="Helical" evidence="12">
    <location>
        <begin position="328"/>
        <end position="352"/>
    </location>
</feature>
<dbReference type="Pfam" id="PF00999">
    <property type="entry name" value="Na_H_Exchanger"/>
    <property type="match status" value="1"/>
</dbReference>
<sequence>MVWSQIDTSKAHVAYAVVAVFSTIFSLCSLFVKEKLYLGEATVATIYGLIVGPHCLNWFNPLSWGNYFYITLEISRVLLCIEIVAVSVELPKKYVLKHWFPLFLLLIPCMTAGWLIIGVFIYLIIPGLNFSHGLLISACITATDPILAQAVVGKGKFAKRVPAHLRNLLSAESACNDGVSVPFVYLALNIILHGGKTNEIAKDWICVTVLYECGFGCIMGSLIGYLGRKLLKFAENNDLIDHESFLAFYIMLALLCAGFGSILGVDDLLASFCAGTAFAWDGWFTVRTEESNVSTVIDILLNMAYFVYFGAIIPWAEFNDTELGLNCWRLICVALVVICLRRIPAVMITKVINPDIKNWKEALFVGHFGPIGVGAVFAAIIAVSDLEADVLKITHGPSTNYPEDSEYYQLIRIVWPTVCFLIVTSIIVHGSSVAVMTLGKQLQSMTFTMTWTKLETGASGGPGGENVNSNWFNRLPKIERSGTSFSLKRIDTVQNSDYYNINEPQNSSTEEISEDKINARANANIGMERFNTLENIPTIGSAGNKPVRPIGGANRKKKRRLLKRKQIQKRKLPPVAETLDLKNVNRHNNLNNNNNNNTTPPDIIEEKESNQSDKSNQSNQSNKIEDNDNEHEKLTIPLQKIISNATNVSSGSENSLASGSSTSSIRSGQYRGMVHASPEALRKIQTNFNLKEDDLQPVYEDGELRIPTHAYNYNRNLVIEDQHGEVLRTVPSRNTVGSDSPPESVRSRSGTIRSRAGTVVKNLASSIGLVSSPITDSSENNKNIEEMLNDDKIDNNNSNEKIESSISPISKSQIQSNSLDSSPQRVVKRSTTTDTTKSKFDKFVDLSDGVLFKNSVPRKTRKLHGYRVGDDVIIENEDGEILGRYKVNIKKQKAEELSKGISEEQYNNGLVSKTLKYFGLKKEKEIIDEEMNQISNSEIIPNIDNDMNDMGIEDKIKHLIKANPKQAVVVLPKTSSNINGNNRRHSTIHHHSRSSPIQTPTIHEHQSQFQIPHSKEAKSSRHSRKETSEKNKLPSVLIHDSDSDYDTDSGSESESDSNSNEEYDYEDDEDDDQGYEDDDEEEDDDDEDNITLDEHVYDETEFERARRNAALSKSDRLSDDEEEDK</sequence>
<feature type="transmembrane region" description="Helical" evidence="12">
    <location>
        <begin position="413"/>
        <end position="439"/>
    </location>
</feature>
<organism evidence="15 16">
    <name type="scientific">Pichia californica</name>
    <dbReference type="NCBI Taxonomy" id="460514"/>
    <lineage>
        <taxon>Eukaryota</taxon>
        <taxon>Fungi</taxon>
        <taxon>Dikarya</taxon>
        <taxon>Ascomycota</taxon>
        <taxon>Saccharomycotina</taxon>
        <taxon>Pichiomycetes</taxon>
        <taxon>Pichiales</taxon>
        <taxon>Pichiaceae</taxon>
        <taxon>Pichia</taxon>
    </lineage>
</organism>
<feature type="region of interest" description="Disordered" evidence="11">
    <location>
        <begin position="536"/>
        <end position="630"/>
    </location>
</feature>
<feature type="region of interest" description="Disordered" evidence="11">
    <location>
        <begin position="789"/>
        <end position="834"/>
    </location>
</feature>
<dbReference type="FunFam" id="1.20.1530.20:FF:000015">
    <property type="entry name" value="Na(+)/H(+) antiporter 2"/>
    <property type="match status" value="1"/>
</dbReference>
<feature type="compositionally biased region" description="Low complexity" evidence="11">
    <location>
        <begin position="649"/>
        <end position="668"/>
    </location>
</feature>
<evidence type="ECO:0000256" key="6">
    <source>
        <dbReference type="ARBA" id="ARBA00022989"/>
    </source>
</evidence>
<dbReference type="GO" id="GO:0030007">
    <property type="term" value="P:intracellular potassium ion homeostasis"/>
    <property type="evidence" value="ECO:0007669"/>
    <property type="project" value="TreeGrafter"/>
</dbReference>
<feature type="domain" description="Alkali metal cation/H+ antiporter Nha1 C-terminal" evidence="14">
    <location>
        <begin position="471"/>
        <end position="1122"/>
    </location>
</feature>
<dbReference type="InterPro" id="IPR013928">
    <property type="entry name" value="Cation/H_antiporter_C"/>
</dbReference>
<evidence type="ECO:0000313" key="16">
    <source>
        <dbReference type="Proteomes" id="UP000697127"/>
    </source>
</evidence>
<feature type="transmembrane region" description="Helical" evidence="12">
    <location>
        <begin position="364"/>
        <end position="383"/>
    </location>
</feature>
<evidence type="ECO:0000256" key="8">
    <source>
        <dbReference type="ARBA" id="ARBA00023065"/>
    </source>
</evidence>
<dbReference type="GO" id="GO:0005886">
    <property type="term" value="C:plasma membrane"/>
    <property type="evidence" value="ECO:0007669"/>
    <property type="project" value="InterPro"/>
</dbReference>
<evidence type="ECO:0000256" key="11">
    <source>
        <dbReference type="SAM" id="MobiDB-lite"/>
    </source>
</evidence>
<feature type="region of interest" description="Disordered" evidence="11">
    <location>
        <begin position="972"/>
        <end position="1125"/>
    </location>
</feature>
<feature type="compositionally biased region" description="Low complexity" evidence="11">
    <location>
        <begin position="586"/>
        <end position="597"/>
    </location>
</feature>
<proteinExistence type="inferred from homology"/>
<evidence type="ECO:0000256" key="7">
    <source>
        <dbReference type="ARBA" id="ARBA00023053"/>
    </source>
</evidence>
<evidence type="ECO:0000256" key="3">
    <source>
        <dbReference type="ARBA" id="ARBA00022448"/>
    </source>
</evidence>
<evidence type="ECO:0000256" key="9">
    <source>
        <dbReference type="ARBA" id="ARBA00023136"/>
    </source>
</evidence>